<dbReference type="InterPro" id="IPR023836">
    <property type="entry name" value="EccCa-like_Actinobacteria"/>
</dbReference>
<name>A0ABP6BYT4_9ACTN</name>
<feature type="domain" description="FtsK" evidence="12">
    <location>
        <begin position="807"/>
        <end position="998"/>
    </location>
</feature>
<evidence type="ECO:0000256" key="8">
    <source>
        <dbReference type="ARBA" id="ARBA00023136"/>
    </source>
</evidence>
<gene>
    <name evidence="13" type="ORF">GCM10010411_23770</name>
</gene>
<dbReference type="InterPro" id="IPR027417">
    <property type="entry name" value="P-loop_NTPase"/>
</dbReference>
<dbReference type="NCBIfam" id="TIGR03925">
    <property type="entry name" value="T7SS_EccC_b"/>
    <property type="match status" value="1"/>
</dbReference>
<keyword evidence="4" id="KW-0677">Repeat</keyword>
<feature type="binding site" evidence="9">
    <location>
        <begin position="470"/>
        <end position="477"/>
    </location>
    <ligand>
        <name>ATP</name>
        <dbReference type="ChEBI" id="CHEBI:30616"/>
    </ligand>
</feature>
<evidence type="ECO:0000256" key="3">
    <source>
        <dbReference type="ARBA" id="ARBA00022692"/>
    </source>
</evidence>
<dbReference type="InterPro" id="IPR050206">
    <property type="entry name" value="FtsK/SpoIIIE/SftA"/>
</dbReference>
<protein>
    <submittedName>
        <fullName evidence="13">Type VII secretion protein EccC</fullName>
    </submittedName>
</protein>
<dbReference type="NCBIfam" id="TIGR03924">
    <property type="entry name" value="T7SS_EccC_a"/>
    <property type="match status" value="1"/>
</dbReference>
<feature type="binding site" evidence="9">
    <location>
        <begin position="825"/>
        <end position="832"/>
    </location>
    <ligand>
        <name>ATP</name>
        <dbReference type="ChEBI" id="CHEBI:30616"/>
    </ligand>
</feature>
<evidence type="ECO:0000256" key="10">
    <source>
        <dbReference type="SAM" id="MobiDB-lite"/>
    </source>
</evidence>
<feature type="domain" description="FtsK" evidence="12">
    <location>
        <begin position="1093"/>
        <end position="1272"/>
    </location>
</feature>
<evidence type="ECO:0000256" key="1">
    <source>
        <dbReference type="ARBA" id="ARBA00004651"/>
    </source>
</evidence>
<evidence type="ECO:0000256" key="11">
    <source>
        <dbReference type="SAM" id="Phobius"/>
    </source>
</evidence>
<dbReference type="PANTHER" id="PTHR22683:SF1">
    <property type="entry name" value="TYPE VII SECRETION SYSTEM PROTEIN ESSC"/>
    <property type="match status" value="1"/>
</dbReference>
<keyword evidence="7 11" id="KW-1133">Transmembrane helix</keyword>
<dbReference type="InterPro" id="IPR023837">
    <property type="entry name" value="EccCb-like_Actinobacteria"/>
</dbReference>
<keyword evidence="2" id="KW-1003">Cell membrane</keyword>
<dbReference type="PROSITE" id="PS50901">
    <property type="entry name" value="FTSK"/>
    <property type="match status" value="3"/>
</dbReference>
<keyword evidence="6 9" id="KW-0067">ATP-binding</keyword>
<dbReference type="InterPro" id="IPR002543">
    <property type="entry name" value="FtsK_dom"/>
</dbReference>
<comment type="caution">
    <text evidence="13">The sequence shown here is derived from an EMBL/GenBank/DDBJ whole genome shotgun (WGS) entry which is preliminary data.</text>
</comment>
<comment type="subcellular location">
    <subcellularLocation>
        <location evidence="1">Cell membrane</location>
        <topology evidence="1">Multi-pass membrane protein</topology>
    </subcellularLocation>
</comment>
<feature type="transmembrane region" description="Helical" evidence="11">
    <location>
        <begin position="25"/>
        <end position="43"/>
    </location>
</feature>
<dbReference type="InterPro" id="IPR003593">
    <property type="entry name" value="AAA+_ATPase"/>
</dbReference>
<reference evidence="14" key="1">
    <citation type="journal article" date="2019" name="Int. J. Syst. Evol. Microbiol.">
        <title>The Global Catalogue of Microorganisms (GCM) 10K type strain sequencing project: providing services to taxonomists for standard genome sequencing and annotation.</title>
        <authorList>
            <consortium name="The Broad Institute Genomics Platform"/>
            <consortium name="The Broad Institute Genome Sequencing Center for Infectious Disease"/>
            <person name="Wu L."/>
            <person name="Ma J."/>
        </authorList>
    </citation>
    <scope>NUCLEOTIDE SEQUENCE [LARGE SCALE GENOMIC DNA]</scope>
    <source>
        <strain evidence="14">JCM 6833</strain>
    </source>
</reference>
<accession>A0ABP6BYT4</accession>
<proteinExistence type="predicted"/>
<feature type="region of interest" description="Disordered" evidence="10">
    <location>
        <begin position="1272"/>
        <end position="1297"/>
    </location>
</feature>
<keyword evidence="3 11" id="KW-0812">Transmembrane</keyword>
<evidence type="ECO:0000256" key="5">
    <source>
        <dbReference type="ARBA" id="ARBA00022741"/>
    </source>
</evidence>
<keyword evidence="14" id="KW-1185">Reference proteome</keyword>
<evidence type="ECO:0000256" key="2">
    <source>
        <dbReference type="ARBA" id="ARBA00022475"/>
    </source>
</evidence>
<keyword evidence="8 11" id="KW-0472">Membrane</keyword>
<evidence type="ECO:0000256" key="9">
    <source>
        <dbReference type="PROSITE-ProRule" id="PRU00289"/>
    </source>
</evidence>
<dbReference type="SUPFAM" id="SSF52540">
    <property type="entry name" value="P-loop containing nucleoside triphosphate hydrolases"/>
    <property type="match status" value="3"/>
</dbReference>
<feature type="binding site" evidence="9">
    <location>
        <begin position="1110"/>
        <end position="1117"/>
    </location>
    <ligand>
        <name>ATP</name>
        <dbReference type="ChEBI" id="CHEBI:30616"/>
    </ligand>
</feature>
<dbReference type="EMBL" id="BAAATD010000002">
    <property type="protein sequence ID" value="GAA2590113.1"/>
    <property type="molecule type" value="Genomic_DNA"/>
</dbReference>
<dbReference type="Proteomes" id="UP001501509">
    <property type="component" value="Unassembled WGS sequence"/>
</dbReference>
<feature type="domain" description="FtsK" evidence="12">
    <location>
        <begin position="447"/>
        <end position="647"/>
    </location>
</feature>
<evidence type="ECO:0000256" key="7">
    <source>
        <dbReference type="ARBA" id="ARBA00022989"/>
    </source>
</evidence>
<dbReference type="Pfam" id="PF01580">
    <property type="entry name" value="FtsK_SpoIIIE"/>
    <property type="match status" value="3"/>
</dbReference>
<evidence type="ECO:0000256" key="4">
    <source>
        <dbReference type="ARBA" id="ARBA00022737"/>
    </source>
</evidence>
<keyword evidence="5 9" id="KW-0547">Nucleotide-binding</keyword>
<dbReference type="SMART" id="SM00382">
    <property type="entry name" value="AAA"/>
    <property type="match status" value="2"/>
</dbReference>
<evidence type="ECO:0000313" key="14">
    <source>
        <dbReference type="Proteomes" id="UP001501509"/>
    </source>
</evidence>
<dbReference type="Gene3D" id="3.40.50.300">
    <property type="entry name" value="P-loop containing nucleotide triphosphate hydrolases"/>
    <property type="match status" value="4"/>
</dbReference>
<evidence type="ECO:0000256" key="6">
    <source>
        <dbReference type="ARBA" id="ARBA00022840"/>
    </source>
</evidence>
<feature type="transmembrane region" description="Helical" evidence="11">
    <location>
        <begin position="55"/>
        <end position="75"/>
    </location>
</feature>
<organism evidence="13 14">
    <name type="scientific">Actinomadura fulvescens</name>
    <dbReference type="NCBI Taxonomy" id="46160"/>
    <lineage>
        <taxon>Bacteria</taxon>
        <taxon>Bacillati</taxon>
        <taxon>Actinomycetota</taxon>
        <taxon>Actinomycetes</taxon>
        <taxon>Streptosporangiales</taxon>
        <taxon>Thermomonosporaceae</taxon>
        <taxon>Actinomadura</taxon>
    </lineage>
</organism>
<dbReference type="PANTHER" id="PTHR22683">
    <property type="entry name" value="SPORULATION PROTEIN RELATED"/>
    <property type="match status" value="1"/>
</dbReference>
<evidence type="ECO:0000313" key="13">
    <source>
        <dbReference type="EMBL" id="GAA2590113.1"/>
    </source>
</evidence>
<sequence length="1315" mass="143007">MPEGEIMLEPPPEIPEAVRQGFANALMYLPMAASGAAMGLMFMGGAGGANGGNPIMWVASGLFVLSMVGMGFGHMGQGAGERKQQLNGARRDYYRYLDQIRSRVRKAARQQREALEWTGPSPRTLWSMVMSHRLWERRPADDDFGHVRIGLGRQQLALELIVPETKPIEDLEPMCAGALRRFLRAHSTVPDLPVSVSLPAFARIVATGDSGAARAMARAMVAQMAAFHTPDDLRISICASPERMPEWQWAKWLPHCLHPSRHDAAGPIRLLTRSLSALEDLLGEELKDRPRFSAGVGSQDLPYHVVIVDGGVVTPDSQLGADGIKGVCVIDLSESVAPTPDATMLRLDVADGRLEMLERDRTGKDVATPLGQADSITQVQAEGFAMRLAPLRAGAPEEPEQNALAADLTLTSLLGLRSPYGIDLARSWQTRAPRNRLRVPIGVDAGGRPVELDIKESAQGGMGPHGLLIGATGSGKSELLRTLVLGLATTHSSETLNFVLVDFKGGATFLGLDKLQHVSAVITNLEDELPLVDRMYDALHGEMVRRQELLRAAGNYVSLREYEKAREQGASLKPMPTLFVVLDEFSELLSAKPEFAELFVMIGRLGRSLGVHLLLASQRLEEGKMRGLDTHLSYRIGLRTFSAMESRVVLGVPDAYELPSAPGNGYLKVDVTDMVRFKAAYVSGPVNGEQRQALDQHGQVRQRRILPYGVGYIPLQTVQHSDAPQPATTAPESEESLFSVVIDQLAGHGPAAHQIWLPPLDVPPTVDQLVPPLSVSPQYGLTNAEWKGRAKLAAVVGIIDRPFDQRRDPFWIDLSAAAGHVGIAGAPQTGKSTMLRSMIASLALLHTPEEVQFYCLDFGGGTLGALAGLPHVGGVATRLDPDRVRRTVAEISTLLDDRERAFGERGIDSIATYRRLRAADEIPGDGFGDVFLVVDGWMTLRQEYEQLEETITDLAARGLGYGIHVVATTGKWSEFRMGIRDVFGTRLELRLGDSYESEIDRRQAENVPEGRPGRGLTRDGLHFLAALPRIDGRGTTDDLAEGVAELVESVAKAWPGPKAPPVRLLPDLLPASALADVPKQRWRVPIGIDENALAPVLVDFQADPHFVVVGDTECGKSNLLRQIADGIVARHTPAEARLIFIDYRRSLLDTADTEHRVGYAASSTAAAELVDNLVDALNDRLPPADLTAGQLRDRSWWKGSDVFLFVEDYDLVATASNPLLPLVELLPQARDIGVHLILSRAMGGVSRALYDPVIQQLKDMATPALIMSGSSEEGPLFGEVRPTPRPPGRGTFTDRRSGARLIQTAYRENAPQQLA</sequence>
<evidence type="ECO:0000259" key="12">
    <source>
        <dbReference type="PROSITE" id="PS50901"/>
    </source>
</evidence>